<evidence type="ECO:0000313" key="5">
    <source>
        <dbReference type="EMBL" id="SFK10097.1"/>
    </source>
</evidence>
<dbReference type="Gene3D" id="3.10.129.10">
    <property type="entry name" value="Hotdog Thioesterase"/>
    <property type="match status" value="1"/>
</dbReference>
<dbReference type="GO" id="GO:0005829">
    <property type="term" value="C:cytosol"/>
    <property type="evidence" value="ECO:0007669"/>
    <property type="project" value="TreeGrafter"/>
</dbReference>
<accession>A0A1I3WTC9</accession>
<dbReference type="RefSeq" id="WP_092376444.1">
    <property type="nucleotide sequence ID" value="NZ_FORX01000014.1"/>
</dbReference>
<keyword evidence="2 3" id="KW-0378">Hydrolase</keyword>
<dbReference type="STRING" id="52560.SAMN04488082_11429"/>
<dbReference type="OrthoDB" id="9809430at2"/>
<dbReference type="GO" id="GO:0052816">
    <property type="term" value="F:long-chain fatty acyl-CoA hydrolase activity"/>
    <property type="evidence" value="ECO:0007669"/>
    <property type="project" value="TreeGrafter"/>
</dbReference>
<dbReference type="CDD" id="cd03442">
    <property type="entry name" value="BFIT_BACH"/>
    <property type="match status" value="1"/>
</dbReference>
<sequence>MTLDENAGRQPSGLLVLRTLAMPRDTNPSGDIFGGWILAQMDVAGGLMASEISMGRTVTVSVEKMSFDKPIRMGDTICVHAELLRVGNSSMDIKLEVWARQLIGAYEAQRQLVTEGVFRYVAVDENRRPRRVPDNPSFFTR</sequence>
<proteinExistence type="inferred from homology"/>
<dbReference type="InterPro" id="IPR040170">
    <property type="entry name" value="Cytosol_ACT"/>
</dbReference>
<comment type="similarity">
    <text evidence="1">Belongs to the acyl coenzyme A hydrolase family.</text>
</comment>
<reference evidence="6" key="1">
    <citation type="submission" date="2016-10" db="EMBL/GenBank/DDBJ databases">
        <authorList>
            <person name="Varghese N."/>
            <person name="Submissions S."/>
        </authorList>
    </citation>
    <scope>NUCLEOTIDE SEQUENCE [LARGE SCALE GENOMIC DNA]</scope>
    <source>
        <strain evidence="6">DSM 5918</strain>
    </source>
</reference>
<dbReference type="EMBL" id="FORX01000014">
    <property type="protein sequence ID" value="SFK10097.1"/>
    <property type="molecule type" value="Genomic_DNA"/>
</dbReference>
<dbReference type="SUPFAM" id="SSF54637">
    <property type="entry name" value="Thioesterase/thiol ester dehydrase-isomerase"/>
    <property type="match status" value="1"/>
</dbReference>
<dbReference type="InterPro" id="IPR033120">
    <property type="entry name" value="HOTDOG_ACOT"/>
</dbReference>
<organism evidence="5 6">
    <name type="scientific">Desulfomicrobium apsheronum</name>
    <dbReference type="NCBI Taxonomy" id="52560"/>
    <lineage>
        <taxon>Bacteria</taxon>
        <taxon>Pseudomonadati</taxon>
        <taxon>Thermodesulfobacteriota</taxon>
        <taxon>Desulfovibrionia</taxon>
        <taxon>Desulfovibrionales</taxon>
        <taxon>Desulfomicrobiaceae</taxon>
        <taxon>Desulfomicrobium</taxon>
    </lineage>
</organism>
<dbReference type="PANTHER" id="PTHR11049:SF5">
    <property type="entry name" value="ACYL-COA THIOESTER HYDROLASE YCIA"/>
    <property type="match status" value="1"/>
</dbReference>
<dbReference type="PANTHER" id="PTHR11049">
    <property type="entry name" value="ACYL COENZYME A THIOESTER HYDROLASE"/>
    <property type="match status" value="1"/>
</dbReference>
<evidence type="ECO:0000313" key="6">
    <source>
        <dbReference type="Proteomes" id="UP000198635"/>
    </source>
</evidence>
<evidence type="ECO:0000256" key="3">
    <source>
        <dbReference type="PROSITE-ProRule" id="PRU01106"/>
    </source>
</evidence>
<dbReference type="InterPro" id="IPR006683">
    <property type="entry name" value="Thioestr_dom"/>
</dbReference>
<gene>
    <name evidence="5" type="ORF">SAMN04488082_11429</name>
</gene>
<dbReference type="AlphaFoldDB" id="A0A1I3WTC9"/>
<evidence type="ECO:0000256" key="1">
    <source>
        <dbReference type="ARBA" id="ARBA00010458"/>
    </source>
</evidence>
<evidence type="ECO:0000259" key="4">
    <source>
        <dbReference type="PROSITE" id="PS51770"/>
    </source>
</evidence>
<dbReference type="Proteomes" id="UP000198635">
    <property type="component" value="Unassembled WGS sequence"/>
</dbReference>
<protein>
    <submittedName>
        <fullName evidence="5">Acyl-CoA thioesterase YciA</fullName>
    </submittedName>
</protein>
<dbReference type="GO" id="GO:0009062">
    <property type="term" value="P:fatty acid catabolic process"/>
    <property type="evidence" value="ECO:0007669"/>
    <property type="project" value="TreeGrafter"/>
</dbReference>
<keyword evidence="6" id="KW-1185">Reference proteome</keyword>
<dbReference type="PROSITE" id="PS51770">
    <property type="entry name" value="HOTDOG_ACOT"/>
    <property type="match status" value="1"/>
</dbReference>
<dbReference type="InterPro" id="IPR029069">
    <property type="entry name" value="HotDog_dom_sf"/>
</dbReference>
<feature type="domain" description="HotDog ACOT-type" evidence="4">
    <location>
        <begin position="11"/>
        <end position="126"/>
    </location>
</feature>
<evidence type="ECO:0000256" key="2">
    <source>
        <dbReference type="ARBA" id="ARBA00022801"/>
    </source>
</evidence>
<dbReference type="Pfam" id="PF03061">
    <property type="entry name" value="4HBT"/>
    <property type="match status" value="1"/>
</dbReference>
<dbReference type="GO" id="GO:0006637">
    <property type="term" value="P:acyl-CoA metabolic process"/>
    <property type="evidence" value="ECO:0007669"/>
    <property type="project" value="TreeGrafter"/>
</dbReference>
<name>A0A1I3WTC9_9BACT</name>